<evidence type="ECO:0000313" key="2">
    <source>
        <dbReference type="EMBL" id="QBR92103.1"/>
    </source>
</evidence>
<gene>
    <name evidence="2" type="ORF">EXE57_07275</name>
</gene>
<evidence type="ECO:0000256" key="1">
    <source>
        <dbReference type="SAM" id="SignalP"/>
    </source>
</evidence>
<keyword evidence="1" id="KW-0732">Signal</keyword>
<dbReference type="Proteomes" id="UP000294894">
    <property type="component" value="Chromosome"/>
</dbReference>
<evidence type="ECO:0000313" key="3">
    <source>
        <dbReference type="Proteomes" id="UP000294894"/>
    </source>
</evidence>
<dbReference type="OrthoDB" id="9151379at2"/>
<feature type="chain" id="PRO_5038536772" evidence="1">
    <location>
        <begin position="26"/>
        <end position="251"/>
    </location>
</feature>
<dbReference type="AlphaFoldDB" id="A0A4P7GJM9"/>
<dbReference type="RefSeq" id="WP_135075713.1">
    <property type="nucleotide sequence ID" value="NZ_CP038267.1"/>
</dbReference>
<sequence length="251" mass="26581">MALRPPAPLRAVAVLLVAAVASGCASDPPTVDPTGVDLLEIPTPSPDPDDFVSGIDNRWLPLTPGSEWVYESTDGETITVTVTDETRLVAGVRTTVVRDVVTGEDGEVVEETSDWFAQDVDGNVWYFGEETTEYDDRGRPDTAGSWEAGVDGAEAGVVMLAEPRRGDGYQQEHLAGEAEDRATVLSLDESLQIDSGSYDGLLVTEETTPLEPGLVEHKYYAPGLGLVLEQTVAGDGGEAELVGFTEAGAAR</sequence>
<keyword evidence="3" id="KW-1185">Reference proteome</keyword>
<organism evidence="2 3">
    <name type="scientific">Nocardioides euryhalodurans</name>
    <dbReference type="NCBI Taxonomy" id="2518370"/>
    <lineage>
        <taxon>Bacteria</taxon>
        <taxon>Bacillati</taxon>
        <taxon>Actinomycetota</taxon>
        <taxon>Actinomycetes</taxon>
        <taxon>Propionibacteriales</taxon>
        <taxon>Nocardioidaceae</taxon>
        <taxon>Nocardioides</taxon>
    </lineage>
</organism>
<protein>
    <submittedName>
        <fullName evidence="2">Uncharacterized protein</fullName>
    </submittedName>
</protein>
<reference evidence="2 3" key="1">
    <citation type="submission" date="2019-03" db="EMBL/GenBank/DDBJ databases">
        <title>Three New Species of Nocardioides, Nocardioides euryhalodurans sp. nov., Nocardioides seonyuensis sp. nov. and Nocardioides eburneoflavus sp. nov., Iolated from Soil.</title>
        <authorList>
            <person name="Roh S.G."/>
            <person name="Lee C."/>
            <person name="Kim M.-K."/>
            <person name="Kim S.B."/>
        </authorList>
    </citation>
    <scope>NUCLEOTIDE SEQUENCE [LARGE SCALE GENOMIC DNA]</scope>
    <source>
        <strain evidence="2 3">MMS17-SY117</strain>
    </source>
</reference>
<dbReference type="EMBL" id="CP038267">
    <property type="protein sequence ID" value="QBR92103.1"/>
    <property type="molecule type" value="Genomic_DNA"/>
</dbReference>
<proteinExistence type="predicted"/>
<feature type="signal peptide" evidence="1">
    <location>
        <begin position="1"/>
        <end position="25"/>
    </location>
</feature>
<name>A0A4P7GJM9_9ACTN</name>
<dbReference type="KEGG" id="noy:EXE57_07275"/>
<dbReference type="PROSITE" id="PS51257">
    <property type="entry name" value="PROKAR_LIPOPROTEIN"/>
    <property type="match status" value="1"/>
</dbReference>
<accession>A0A4P7GJM9</accession>